<gene>
    <name evidence="5" type="ORF">JKP34_13185</name>
</gene>
<feature type="domain" description="S-adenosyl-l-methionine hydroxide adenosyltransferase C-terminal" evidence="4">
    <location>
        <begin position="167"/>
        <end position="251"/>
    </location>
</feature>
<dbReference type="PANTHER" id="PTHR35092:SF1">
    <property type="entry name" value="CHLORINASE MJ1651"/>
    <property type="match status" value="1"/>
</dbReference>
<accession>A0A937AGU3</accession>
<evidence type="ECO:0000313" key="5">
    <source>
        <dbReference type="EMBL" id="MBL0766214.1"/>
    </source>
</evidence>
<dbReference type="InterPro" id="IPR046469">
    <property type="entry name" value="SAM_HAT_N"/>
</dbReference>
<dbReference type="InterPro" id="IPR046470">
    <property type="entry name" value="SAM_HAT_C"/>
</dbReference>
<dbReference type="InterPro" id="IPR023228">
    <property type="entry name" value="SAM_OH_AdoTrfase_N_sf"/>
</dbReference>
<sequence>MPLVTFLSDFGWRDHYVAAVKAKILAEDPSIHIVDISHNIKKFDIIHAAHVLKSVYQDFPEGTIHLVAINLQSQPKEDLIAIELNKHIFLGSNNGLMSLISENAPSQSVKLSLSDFTNFAAKDVLAPASVALAKGKKLGKLGDKLEEADLTRFMPLRVKANRELIQGHVVHVDDYGNLITNISKVDYDILSKDKNVLIKFRNYGLPKVLNHYHDTKGGEAFAIFNAEGFLEIGIKEGNAAELLGLEYSSMVTIKFDSY</sequence>
<keyword evidence="1" id="KW-0949">S-adenosyl-L-methionine</keyword>
<keyword evidence="6" id="KW-1185">Reference proteome</keyword>
<protein>
    <submittedName>
        <fullName evidence="5">SAM-dependent chlorinase/fluorinase</fullName>
    </submittedName>
</protein>
<reference evidence="5" key="1">
    <citation type="submission" date="2021-01" db="EMBL/GenBank/DDBJ databases">
        <title>Marivirga sp. nov., isolated from intertidal surface sediments.</title>
        <authorList>
            <person name="Zhang M."/>
        </authorList>
    </citation>
    <scope>NUCLEOTIDE SEQUENCE</scope>
    <source>
        <strain evidence="5">SM1354</strain>
    </source>
</reference>
<evidence type="ECO:0000313" key="6">
    <source>
        <dbReference type="Proteomes" id="UP000642920"/>
    </source>
</evidence>
<evidence type="ECO:0000256" key="2">
    <source>
        <dbReference type="ARBA" id="ARBA00024035"/>
    </source>
</evidence>
<name>A0A937AGU3_9BACT</name>
<proteinExistence type="inferred from homology"/>
<evidence type="ECO:0000256" key="1">
    <source>
        <dbReference type="ARBA" id="ARBA00022691"/>
    </source>
</evidence>
<dbReference type="Pfam" id="PF20257">
    <property type="entry name" value="SAM_HAT_C"/>
    <property type="match status" value="1"/>
</dbReference>
<dbReference type="RefSeq" id="WP_201922285.1">
    <property type="nucleotide sequence ID" value="NZ_JAERQG010000003.1"/>
</dbReference>
<dbReference type="InterPro" id="IPR023227">
    <property type="entry name" value="SAM_OH_AdoTrfase_C_sf"/>
</dbReference>
<organism evidence="5 6">
    <name type="scientific">Marivirga atlantica</name>
    <dbReference type="NCBI Taxonomy" id="1548457"/>
    <lineage>
        <taxon>Bacteria</taxon>
        <taxon>Pseudomonadati</taxon>
        <taxon>Bacteroidota</taxon>
        <taxon>Cytophagia</taxon>
        <taxon>Cytophagales</taxon>
        <taxon>Marivirgaceae</taxon>
        <taxon>Marivirga</taxon>
    </lineage>
</organism>
<dbReference type="EMBL" id="JAERQG010000003">
    <property type="protein sequence ID" value="MBL0766214.1"/>
    <property type="molecule type" value="Genomic_DNA"/>
</dbReference>
<dbReference type="PANTHER" id="PTHR35092">
    <property type="entry name" value="CHLORINASE MJ1651"/>
    <property type="match status" value="1"/>
</dbReference>
<dbReference type="Gene3D" id="3.40.50.10790">
    <property type="entry name" value="S-adenosyl-l-methionine hydroxide adenosyltransferase, N-terminal"/>
    <property type="match status" value="1"/>
</dbReference>
<dbReference type="SUPFAM" id="SSF101852">
    <property type="entry name" value="Bacterial fluorinating enzyme, C-terminal domain"/>
    <property type="match status" value="1"/>
</dbReference>
<dbReference type="Gene3D" id="2.40.30.90">
    <property type="entry name" value="Bacterial fluorinating enzyme like"/>
    <property type="match status" value="1"/>
</dbReference>
<dbReference type="Pfam" id="PF01887">
    <property type="entry name" value="SAM_HAT_N"/>
    <property type="match status" value="1"/>
</dbReference>
<comment type="similarity">
    <text evidence="2">Belongs to the SAM hydrolase / SAM-dependent halogenase family.</text>
</comment>
<evidence type="ECO:0000259" key="4">
    <source>
        <dbReference type="Pfam" id="PF20257"/>
    </source>
</evidence>
<dbReference type="AlphaFoldDB" id="A0A937AGU3"/>
<dbReference type="PIRSF" id="PIRSF006779">
    <property type="entry name" value="UCP006779"/>
    <property type="match status" value="1"/>
</dbReference>
<feature type="domain" description="S-adenosyl-l-methionine hydroxide adenosyltransferase N-terminal" evidence="3">
    <location>
        <begin position="4"/>
        <end position="142"/>
    </location>
</feature>
<comment type="caution">
    <text evidence="5">The sequence shown here is derived from an EMBL/GenBank/DDBJ whole genome shotgun (WGS) entry which is preliminary data.</text>
</comment>
<dbReference type="InterPro" id="IPR002747">
    <property type="entry name" value="SAM_OH_AdoTrfase"/>
</dbReference>
<dbReference type="Proteomes" id="UP000642920">
    <property type="component" value="Unassembled WGS sequence"/>
</dbReference>
<evidence type="ECO:0000259" key="3">
    <source>
        <dbReference type="Pfam" id="PF01887"/>
    </source>
</evidence>
<dbReference type="SUPFAM" id="SSF102522">
    <property type="entry name" value="Bacterial fluorinating enzyme, N-terminal domain"/>
    <property type="match status" value="1"/>
</dbReference>